<reference evidence="3" key="1">
    <citation type="submission" date="2017-05" db="EMBL/GenBank/DDBJ databases">
        <authorList>
            <person name="Sung H."/>
        </authorList>
    </citation>
    <scope>NUCLEOTIDE SEQUENCE [LARGE SCALE GENOMIC DNA]</scope>
    <source>
        <strain evidence="3">AR23208</strain>
    </source>
</reference>
<gene>
    <name evidence="2" type="ORF">CBW65_22495</name>
</gene>
<evidence type="ECO:0000256" key="1">
    <source>
        <dbReference type="SAM" id="SignalP"/>
    </source>
</evidence>
<dbReference type="KEGG" id="tum:CBW65_22495"/>
<dbReference type="AlphaFoldDB" id="A0A1Y0ISM7"/>
<dbReference type="EMBL" id="CP021434">
    <property type="protein sequence ID" value="ARU63457.1"/>
    <property type="molecule type" value="Genomic_DNA"/>
</dbReference>
<sequence length="129" mass="14092">MKKKLATTILAAAMLISGTTSAFAAVEAEYNGSQDLADWFDSSISGVISDANDYDWSYSYGCGHLYLDAIGLTGDVDLRIYQDKASWGYGWQHSSYTTAMDEETGTLNCGTWYFLVTGDAGADYTLSWK</sequence>
<dbReference type="RefSeq" id="WP_087458801.1">
    <property type="nucleotide sequence ID" value="NZ_CP021434.1"/>
</dbReference>
<keyword evidence="1" id="KW-0732">Signal</keyword>
<accession>A0A1Y0ISM7</accession>
<protein>
    <submittedName>
        <fullName evidence="2">Uncharacterized protein</fullName>
    </submittedName>
</protein>
<feature type="chain" id="PRO_5012507997" evidence="1">
    <location>
        <begin position="25"/>
        <end position="129"/>
    </location>
</feature>
<dbReference type="Proteomes" id="UP000195437">
    <property type="component" value="Chromosome"/>
</dbReference>
<proteinExistence type="predicted"/>
<feature type="signal peptide" evidence="1">
    <location>
        <begin position="1"/>
        <end position="24"/>
    </location>
</feature>
<name>A0A1Y0ISM7_9BACL</name>
<organism evidence="2 3">
    <name type="scientific">Tumebacillus avium</name>
    <dbReference type="NCBI Taxonomy" id="1903704"/>
    <lineage>
        <taxon>Bacteria</taxon>
        <taxon>Bacillati</taxon>
        <taxon>Bacillota</taxon>
        <taxon>Bacilli</taxon>
        <taxon>Bacillales</taxon>
        <taxon>Alicyclobacillaceae</taxon>
        <taxon>Tumebacillus</taxon>
    </lineage>
</organism>
<evidence type="ECO:0000313" key="2">
    <source>
        <dbReference type="EMBL" id="ARU63457.1"/>
    </source>
</evidence>
<evidence type="ECO:0000313" key="3">
    <source>
        <dbReference type="Proteomes" id="UP000195437"/>
    </source>
</evidence>
<keyword evidence="3" id="KW-1185">Reference proteome</keyword>